<evidence type="ECO:0000256" key="2">
    <source>
        <dbReference type="ARBA" id="ARBA00004747"/>
    </source>
</evidence>
<keyword evidence="4" id="KW-0436">Ligase</keyword>
<dbReference type="AlphaFoldDB" id="T1JTD4"/>
<organism evidence="10 11">
    <name type="scientific">Tetranychus urticae</name>
    <name type="common">Two-spotted spider mite</name>
    <dbReference type="NCBI Taxonomy" id="32264"/>
    <lineage>
        <taxon>Eukaryota</taxon>
        <taxon>Metazoa</taxon>
        <taxon>Ecdysozoa</taxon>
        <taxon>Arthropoda</taxon>
        <taxon>Chelicerata</taxon>
        <taxon>Arachnida</taxon>
        <taxon>Acari</taxon>
        <taxon>Acariformes</taxon>
        <taxon>Trombidiformes</taxon>
        <taxon>Prostigmata</taxon>
        <taxon>Eleutherengona</taxon>
        <taxon>Raphignathae</taxon>
        <taxon>Tetranychoidea</taxon>
        <taxon>Tetranychidae</taxon>
        <taxon>Tetranychus</taxon>
    </lineage>
</organism>
<name>T1JTD4_TETUR</name>
<dbReference type="GO" id="GO:0004639">
    <property type="term" value="F:phosphoribosylaminoimidazolesuccinocarboxamide synthase activity"/>
    <property type="evidence" value="ECO:0007669"/>
    <property type="project" value="InterPro"/>
</dbReference>
<dbReference type="EMBL" id="CAEY01000474">
    <property type="status" value="NOT_ANNOTATED_CDS"/>
    <property type="molecule type" value="Genomic_DNA"/>
</dbReference>
<dbReference type="PANTHER" id="PTHR43599">
    <property type="entry name" value="MULTIFUNCTIONAL PROTEIN ADE2"/>
    <property type="match status" value="1"/>
</dbReference>
<dbReference type="GO" id="GO:0005524">
    <property type="term" value="F:ATP binding"/>
    <property type="evidence" value="ECO:0007669"/>
    <property type="project" value="UniProtKB-KW"/>
</dbReference>
<reference evidence="10" key="2">
    <citation type="submission" date="2015-06" db="UniProtKB">
        <authorList>
            <consortium name="EnsemblMetazoa"/>
        </authorList>
    </citation>
    <scope>IDENTIFICATION</scope>
</reference>
<comment type="pathway">
    <text evidence="2">Purine metabolism; IMP biosynthesis via de novo pathway; 5-amino-1-(5-phospho-D-ribosyl)imidazole-4-carboxylate from 5-amino-1-(5-phospho-D-ribosyl)imidazole (carboxylase route): step 1/1.</text>
</comment>
<gene>
    <name evidence="10" type="primary">107361566</name>
</gene>
<dbReference type="Gene3D" id="3.40.50.1970">
    <property type="match status" value="1"/>
</dbReference>
<dbReference type="PROSITE" id="PS01057">
    <property type="entry name" value="SAICAR_SYNTHETASE_1"/>
    <property type="match status" value="1"/>
</dbReference>
<dbReference type="OMA" id="WSDEQII"/>
<proteinExistence type="inferred from homology"/>
<dbReference type="GO" id="GO:0005829">
    <property type="term" value="C:cytosol"/>
    <property type="evidence" value="ECO:0007669"/>
    <property type="project" value="TreeGrafter"/>
</dbReference>
<dbReference type="Gene3D" id="3.30.200.20">
    <property type="entry name" value="Phosphorylase Kinase, domain 1"/>
    <property type="match status" value="1"/>
</dbReference>
<evidence type="ECO:0000259" key="9">
    <source>
        <dbReference type="SMART" id="SM01001"/>
    </source>
</evidence>
<feature type="domain" description="PurE" evidence="9">
    <location>
        <begin position="286"/>
        <end position="436"/>
    </location>
</feature>
<dbReference type="SUPFAM" id="SSF52255">
    <property type="entry name" value="N5-CAIR mutase (phosphoribosylaminoimidazole carboxylase, PurE)"/>
    <property type="match status" value="1"/>
</dbReference>
<dbReference type="SUPFAM" id="SSF56104">
    <property type="entry name" value="SAICAR synthase-like"/>
    <property type="match status" value="1"/>
</dbReference>
<dbReference type="eggNOG" id="KOG2835">
    <property type="taxonomic scope" value="Eukaryota"/>
</dbReference>
<dbReference type="Gene3D" id="3.30.470.20">
    <property type="entry name" value="ATP-grasp fold, B domain"/>
    <property type="match status" value="1"/>
</dbReference>
<dbReference type="Pfam" id="PF01259">
    <property type="entry name" value="SAICAR_synt"/>
    <property type="match status" value="1"/>
</dbReference>
<dbReference type="Pfam" id="PF00731">
    <property type="entry name" value="AIRC"/>
    <property type="match status" value="1"/>
</dbReference>
<dbReference type="InterPro" id="IPR018236">
    <property type="entry name" value="SAICAR_synthetase_CS"/>
</dbReference>
<dbReference type="HOGENOM" id="CLU_061495_1_0_1"/>
<evidence type="ECO:0000313" key="10">
    <source>
        <dbReference type="EnsemblMetazoa" id="tetur01g13710.1"/>
    </source>
</evidence>
<dbReference type="SMART" id="SM01001">
    <property type="entry name" value="AIRC"/>
    <property type="match status" value="1"/>
</dbReference>
<dbReference type="FunFam" id="3.30.470.20:FF:000020">
    <property type="entry name" value="Probable multifunctional protein ADE2"/>
    <property type="match status" value="1"/>
</dbReference>
<keyword evidence="5" id="KW-0547">Nucleotide-binding</keyword>
<dbReference type="InterPro" id="IPR028923">
    <property type="entry name" value="SAICAR_synt/ADE2_N"/>
</dbReference>
<evidence type="ECO:0000256" key="5">
    <source>
        <dbReference type="ARBA" id="ARBA00022741"/>
    </source>
</evidence>
<evidence type="ECO:0000256" key="8">
    <source>
        <dbReference type="ARBA" id="ARBA00023268"/>
    </source>
</evidence>
<evidence type="ECO:0000256" key="3">
    <source>
        <dbReference type="ARBA" id="ARBA00011020"/>
    </source>
</evidence>
<dbReference type="PANTHER" id="PTHR43599:SF3">
    <property type="entry name" value="SI:DKEY-6E2.2"/>
    <property type="match status" value="1"/>
</dbReference>
<protein>
    <recommendedName>
        <fullName evidence="9">PurE domain-containing protein</fullName>
    </recommendedName>
</protein>
<evidence type="ECO:0000313" key="11">
    <source>
        <dbReference type="Proteomes" id="UP000015104"/>
    </source>
</evidence>
<dbReference type="HAMAP" id="MF_00137">
    <property type="entry name" value="SAICAR_synth"/>
    <property type="match status" value="1"/>
</dbReference>
<evidence type="ECO:0000256" key="7">
    <source>
        <dbReference type="ARBA" id="ARBA00022840"/>
    </source>
</evidence>
<dbReference type="GO" id="GO:0006189">
    <property type="term" value="P:'de novo' IMP biosynthetic process"/>
    <property type="evidence" value="ECO:0007669"/>
    <property type="project" value="UniProtKB-UniPathway"/>
</dbReference>
<keyword evidence="6" id="KW-0658">Purine biosynthesis</keyword>
<dbReference type="EnsemblMetazoa" id="tetur01g13710.1">
    <property type="protein sequence ID" value="tetur01g13710.1"/>
    <property type="gene ID" value="tetur01g13710"/>
</dbReference>
<comment type="pathway">
    <text evidence="1">Purine metabolism; IMP biosynthesis via de novo pathway; 5-amino-1-(5-phospho-D-ribosyl)imidazole-4-carboxamide from 5-amino-1-(5-phospho-D-ribosyl)imidazole-4-carboxylate: step 1/2.</text>
</comment>
<evidence type="ECO:0000256" key="4">
    <source>
        <dbReference type="ARBA" id="ARBA00022598"/>
    </source>
</evidence>
<keyword evidence="8" id="KW-0511">Multifunctional enzyme</keyword>
<dbReference type="STRING" id="32264.T1JTD4"/>
<dbReference type="PROSITE" id="PS01058">
    <property type="entry name" value="SAICAR_SYNTHETASE_2"/>
    <property type="match status" value="1"/>
</dbReference>
<dbReference type="Proteomes" id="UP000015104">
    <property type="component" value="Unassembled WGS sequence"/>
</dbReference>
<accession>T1JTD4</accession>
<keyword evidence="11" id="KW-1185">Reference proteome</keyword>
<dbReference type="OrthoDB" id="9991235at2759"/>
<dbReference type="InterPro" id="IPR050089">
    <property type="entry name" value="SAICAR_synthetase"/>
</dbReference>
<dbReference type="CDD" id="cd01416">
    <property type="entry name" value="SAICAR_synt_Ade5"/>
    <property type="match status" value="1"/>
</dbReference>
<reference evidence="11" key="1">
    <citation type="submission" date="2011-08" db="EMBL/GenBank/DDBJ databases">
        <authorList>
            <person name="Rombauts S."/>
        </authorList>
    </citation>
    <scope>NUCLEOTIDE SEQUENCE</scope>
    <source>
        <strain evidence="11">London</strain>
    </source>
</reference>
<keyword evidence="7" id="KW-0067">ATP-binding</keyword>
<dbReference type="UniPathway" id="UPA00074">
    <property type="reaction ID" value="UER00130"/>
</dbReference>
<evidence type="ECO:0000256" key="6">
    <source>
        <dbReference type="ARBA" id="ARBA00022755"/>
    </source>
</evidence>
<dbReference type="KEGG" id="tut:107361566"/>
<evidence type="ECO:0000256" key="1">
    <source>
        <dbReference type="ARBA" id="ARBA00004672"/>
    </source>
</evidence>
<comment type="similarity">
    <text evidence="3">In the N-terminal section; belongs to the SAICAR synthetase family.</text>
</comment>
<sequence>MEISQNQIDKLIIEGKTKKVFTLRGEQKYVYIYSKDRITAGDGAKSHAMEGKARLSTQTNCAIYEFLNAAGIATHFVSRVAQNCKDWDRSFVAKQCEMIPIEWVCRRVASGSYLKRHPNVKEGYRFAPVKLETFFKDDENHDPFWSTETLIEAGLTCGGLKIGKIQVEEMYRLTQTVFEVLERVWSTLNHSLIDMKIEFGVVEESGVKKIVVGDVIDNDSWRLWPNGDKRLMLDKQIYRNLDNSAIDEAAIQAVKSKFELVAERTHALFGSMIPKPRERGLPPPPPEVGIILGSMSDMEHAQKIKKALSEKYGINDVEIHVCSAHKSTEATLTVLASLMQWPTCQVIIACAGRSNGLGPVSAGNTTVPVINCPPISDSATLSNDIWSSMRLPSGVGCTTILGADNAALAAAHIIANLSPFTWARIRSQQTYTIIKMLYDDASIDV</sequence>
<dbReference type="InterPro" id="IPR000031">
    <property type="entry name" value="PurE_dom"/>
</dbReference>